<dbReference type="PANTHER" id="PTHR44111">
    <property type="entry name" value="ELONGATOR COMPLEX PROTEIN 2"/>
    <property type="match status" value="1"/>
</dbReference>
<evidence type="ECO:0000256" key="4">
    <source>
        <dbReference type="ARBA" id="ARBA00005881"/>
    </source>
</evidence>
<comment type="caution">
    <text evidence="12">The sequence shown here is derived from an EMBL/GenBank/DDBJ whole genome shotgun (WGS) entry which is preliminary data.</text>
</comment>
<evidence type="ECO:0000256" key="10">
    <source>
        <dbReference type="ARBA" id="ARBA00023242"/>
    </source>
</evidence>
<evidence type="ECO:0000256" key="9">
    <source>
        <dbReference type="ARBA" id="ARBA00022737"/>
    </source>
</evidence>
<dbReference type="InterPro" id="IPR037289">
    <property type="entry name" value="Elp2"/>
</dbReference>
<dbReference type="GO" id="GO:0002098">
    <property type="term" value="P:tRNA wobble uridine modification"/>
    <property type="evidence" value="ECO:0007669"/>
    <property type="project" value="InterPro"/>
</dbReference>
<dbReference type="GO" id="GO:0033588">
    <property type="term" value="C:elongator holoenzyme complex"/>
    <property type="evidence" value="ECO:0007669"/>
    <property type="project" value="InterPro"/>
</dbReference>
<dbReference type="InterPro" id="IPR015943">
    <property type="entry name" value="WD40/YVTN_repeat-like_dom_sf"/>
</dbReference>
<dbReference type="Proteomes" id="UP000478052">
    <property type="component" value="Unassembled WGS sequence"/>
</dbReference>
<feature type="repeat" description="WD" evidence="11">
    <location>
        <begin position="73"/>
        <end position="104"/>
    </location>
</feature>
<dbReference type="Gene3D" id="2.130.10.10">
    <property type="entry name" value="YVTN repeat-like/Quinoprotein amine dehydrogenase"/>
    <property type="match status" value="1"/>
</dbReference>
<feature type="repeat" description="WD" evidence="11">
    <location>
        <begin position="23"/>
        <end position="55"/>
    </location>
</feature>
<dbReference type="InterPro" id="IPR036322">
    <property type="entry name" value="WD40_repeat_dom_sf"/>
</dbReference>
<proteinExistence type="inferred from homology"/>
<dbReference type="AlphaFoldDB" id="A0A6G0YEB8"/>
<evidence type="ECO:0000256" key="11">
    <source>
        <dbReference type="PROSITE-ProRule" id="PRU00221"/>
    </source>
</evidence>
<keyword evidence="6" id="KW-0963">Cytoplasm</keyword>
<dbReference type="InterPro" id="IPR001680">
    <property type="entry name" value="WD40_rpt"/>
</dbReference>
<evidence type="ECO:0000313" key="13">
    <source>
        <dbReference type="Proteomes" id="UP000478052"/>
    </source>
</evidence>
<keyword evidence="10" id="KW-0539">Nucleus</keyword>
<evidence type="ECO:0000256" key="8">
    <source>
        <dbReference type="ARBA" id="ARBA00022694"/>
    </source>
</evidence>
<name>A0A6G0YEB8_APHCR</name>
<protein>
    <recommendedName>
        <fullName evidence="5">Elongator complex protein 2</fullName>
    </recommendedName>
</protein>
<dbReference type="GO" id="GO:0005634">
    <property type="term" value="C:nucleus"/>
    <property type="evidence" value="ECO:0007669"/>
    <property type="project" value="UniProtKB-SubCell"/>
</dbReference>
<dbReference type="UniPathway" id="UPA00988"/>
<reference evidence="12 13" key="1">
    <citation type="submission" date="2019-08" db="EMBL/GenBank/DDBJ databases">
        <title>Whole genome of Aphis craccivora.</title>
        <authorList>
            <person name="Voronova N.V."/>
            <person name="Shulinski R.S."/>
            <person name="Bandarenka Y.V."/>
            <person name="Zhorov D.G."/>
            <person name="Warner D."/>
        </authorList>
    </citation>
    <scope>NUCLEOTIDE SEQUENCE [LARGE SCALE GENOMIC DNA]</scope>
    <source>
        <strain evidence="12">180601</strain>
        <tissue evidence="12">Whole Body</tissue>
    </source>
</reference>
<evidence type="ECO:0000256" key="2">
    <source>
        <dbReference type="ARBA" id="ARBA00004496"/>
    </source>
</evidence>
<comment type="subcellular location">
    <subcellularLocation>
        <location evidence="2">Cytoplasm</location>
    </subcellularLocation>
    <subcellularLocation>
        <location evidence="1">Nucleus</location>
    </subcellularLocation>
</comment>
<dbReference type="PANTHER" id="PTHR44111:SF1">
    <property type="entry name" value="ELONGATOR COMPLEX PROTEIN 2"/>
    <property type="match status" value="1"/>
</dbReference>
<evidence type="ECO:0000256" key="3">
    <source>
        <dbReference type="ARBA" id="ARBA00005043"/>
    </source>
</evidence>
<dbReference type="PROSITE" id="PS50082">
    <property type="entry name" value="WD_REPEATS_2"/>
    <property type="match status" value="2"/>
</dbReference>
<evidence type="ECO:0000256" key="5">
    <source>
        <dbReference type="ARBA" id="ARBA00020267"/>
    </source>
</evidence>
<dbReference type="Pfam" id="PF00400">
    <property type="entry name" value="WD40"/>
    <property type="match status" value="2"/>
</dbReference>
<dbReference type="GO" id="GO:0005737">
    <property type="term" value="C:cytoplasm"/>
    <property type="evidence" value="ECO:0007669"/>
    <property type="project" value="UniProtKB-SubCell"/>
</dbReference>
<dbReference type="OrthoDB" id="27911at2759"/>
<dbReference type="EMBL" id="VUJU01004536">
    <property type="protein sequence ID" value="KAF0754050.1"/>
    <property type="molecule type" value="Genomic_DNA"/>
</dbReference>
<dbReference type="SUPFAM" id="SSF50978">
    <property type="entry name" value="WD40 repeat-like"/>
    <property type="match status" value="1"/>
</dbReference>
<evidence type="ECO:0000256" key="6">
    <source>
        <dbReference type="ARBA" id="ARBA00022490"/>
    </source>
</evidence>
<comment type="pathway">
    <text evidence="3">tRNA modification; 5-methoxycarbonylmethyl-2-thiouridine-tRNA biosynthesis.</text>
</comment>
<keyword evidence="13" id="KW-1185">Reference proteome</keyword>
<keyword evidence="7 11" id="KW-0853">WD repeat</keyword>
<evidence type="ECO:0000256" key="7">
    <source>
        <dbReference type="ARBA" id="ARBA00022574"/>
    </source>
</evidence>
<evidence type="ECO:0000256" key="1">
    <source>
        <dbReference type="ARBA" id="ARBA00004123"/>
    </source>
</evidence>
<keyword evidence="8" id="KW-0819">tRNA processing</keyword>
<accession>A0A6G0YEB8</accession>
<sequence length="234" mass="26670">MVSFGSKSNIFRAGFYYNMVQKLESHNLTVTQLAFSPDSKNLLSVSRDRTWSLFEYDINTNLFIIKSKSDKHTGIHTRIIWCCAWTHDSMYFATGSRDGKLVIWGQNDQSVDSKITYCAKTNPLIVSEKSFTAVAFAPTLINECKKTYFLAVGADCGSISLYKWSLEEKSVTPWLKIADLINEFGHHLTVKRIKFQPLLCKTDSRYREDVLQMASCGADMMIFLNSCHNIDLNL</sequence>
<comment type="similarity">
    <text evidence="4">Belongs to the WD repeat ELP2 family.</text>
</comment>
<organism evidence="12 13">
    <name type="scientific">Aphis craccivora</name>
    <name type="common">Cowpea aphid</name>
    <dbReference type="NCBI Taxonomy" id="307492"/>
    <lineage>
        <taxon>Eukaryota</taxon>
        <taxon>Metazoa</taxon>
        <taxon>Ecdysozoa</taxon>
        <taxon>Arthropoda</taxon>
        <taxon>Hexapoda</taxon>
        <taxon>Insecta</taxon>
        <taxon>Pterygota</taxon>
        <taxon>Neoptera</taxon>
        <taxon>Paraneoptera</taxon>
        <taxon>Hemiptera</taxon>
        <taxon>Sternorrhyncha</taxon>
        <taxon>Aphidomorpha</taxon>
        <taxon>Aphidoidea</taxon>
        <taxon>Aphididae</taxon>
        <taxon>Aphidini</taxon>
        <taxon>Aphis</taxon>
        <taxon>Aphis</taxon>
    </lineage>
</organism>
<evidence type="ECO:0000313" key="12">
    <source>
        <dbReference type="EMBL" id="KAF0754050.1"/>
    </source>
</evidence>
<keyword evidence="9" id="KW-0677">Repeat</keyword>
<dbReference type="SMART" id="SM00320">
    <property type="entry name" value="WD40"/>
    <property type="match status" value="3"/>
</dbReference>
<gene>
    <name evidence="12" type="ORF">FWK35_00010604</name>
</gene>